<name>A0A516GQ82_9FLAO</name>
<gene>
    <name evidence="1" type="ORF">FNB79_06615</name>
</gene>
<proteinExistence type="predicted"/>
<accession>A0A516GQ82</accession>
<dbReference type="EMBL" id="CP041637">
    <property type="protein sequence ID" value="QDO93659.1"/>
    <property type="molecule type" value="Genomic_DNA"/>
</dbReference>
<evidence type="ECO:0000313" key="2">
    <source>
        <dbReference type="Proteomes" id="UP000319209"/>
    </source>
</evidence>
<dbReference type="RefSeq" id="WP_143380561.1">
    <property type="nucleotide sequence ID" value="NZ_CP041637.1"/>
</dbReference>
<sequence>MVTKLHKNPFPANRIGKRREVRKNELLFDLKENLEEIFFAFNKAVKKFNSISALFPPEAKVRFDANVLNTAIVESLQNAFPTKWKWGKYKRFILKLDDYIILIKKFNNNNKPMNIKTKHVNTISNQQCLPLFDSDVYQDDPILFFGYKVDRMGEIYSPQIVYIDSDNVQWIVSEDDVFKDNEKSFNKATDTNSDVKVTLKVVNIRSKSSDE</sequence>
<protein>
    <submittedName>
        <fullName evidence="1">Uncharacterized protein</fullName>
    </submittedName>
</protein>
<evidence type="ECO:0000313" key="1">
    <source>
        <dbReference type="EMBL" id="QDO93659.1"/>
    </source>
</evidence>
<dbReference type="KEGG" id="fop:FNB79_06615"/>
<organism evidence="1 2">
    <name type="scientific">Formosa sediminum</name>
    <dbReference type="NCBI Taxonomy" id="2594004"/>
    <lineage>
        <taxon>Bacteria</taxon>
        <taxon>Pseudomonadati</taxon>
        <taxon>Bacteroidota</taxon>
        <taxon>Flavobacteriia</taxon>
        <taxon>Flavobacteriales</taxon>
        <taxon>Flavobacteriaceae</taxon>
        <taxon>Formosa</taxon>
    </lineage>
</organism>
<dbReference type="OrthoDB" id="1050449at2"/>
<dbReference type="Proteomes" id="UP000319209">
    <property type="component" value="Chromosome"/>
</dbReference>
<reference evidence="1 2" key="1">
    <citation type="submission" date="2019-07" db="EMBL/GenBank/DDBJ databases">
        <title>Genome sequencing for Formosa sp. PS13.</title>
        <authorList>
            <person name="Park S.-J."/>
        </authorList>
    </citation>
    <scope>NUCLEOTIDE SEQUENCE [LARGE SCALE GENOMIC DNA]</scope>
    <source>
        <strain evidence="1 2">PS13</strain>
    </source>
</reference>
<keyword evidence="2" id="KW-1185">Reference proteome</keyword>
<dbReference type="AlphaFoldDB" id="A0A516GQ82"/>